<dbReference type="EMBL" id="NCKV01006863">
    <property type="protein sequence ID" value="RWS23231.1"/>
    <property type="molecule type" value="Genomic_DNA"/>
</dbReference>
<dbReference type="AlphaFoldDB" id="A0A443S6U3"/>
<keyword evidence="2" id="KW-0813">Transport</keyword>
<dbReference type="InterPro" id="IPR015449">
    <property type="entry name" value="K_chnl_Ca-activ_SK"/>
</dbReference>
<reference evidence="2 3" key="1">
    <citation type="journal article" date="2018" name="Gigascience">
        <title>Genomes of trombidid mites reveal novel predicted allergens and laterally-transferred genes associated with secondary metabolism.</title>
        <authorList>
            <person name="Dong X."/>
            <person name="Chaisiri K."/>
            <person name="Xia D."/>
            <person name="Armstrong S.D."/>
            <person name="Fang Y."/>
            <person name="Donnelly M.J."/>
            <person name="Kadowaki T."/>
            <person name="McGarry J.W."/>
            <person name="Darby A.C."/>
            <person name="Makepeace B.L."/>
        </authorList>
    </citation>
    <scope>NUCLEOTIDE SEQUENCE [LARGE SCALE GENOMIC DNA]</scope>
    <source>
        <strain evidence="2">UoL-UT</strain>
    </source>
</reference>
<dbReference type="Proteomes" id="UP000288716">
    <property type="component" value="Unassembled WGS sequence"/>
</dbReference>
<dbReference type="Pfam" id="PF03530">
    <property type="entry name" value="SK_channel"/>
    <property type="match status" value="1"/>
</dbReference>
<keyword evidence="2" id="KW-0406">Ion transport</keyword>
<proteinExistence type="predicted"/>
<dbReference type="PANTHER" id="PTHR10153">
    <property type="entry name" value="SMALL CONDUCTANCE CALCIUM-ACTIVATED POTASSIUM CHANNEL"/>
    <property type="match status" value="1"/>
</dbReference>
<organism evidence="2 3">
    <name type="scientific">Leptotrombidium deliense</name>
    <dbReference type="NCBI Taxonomy" id="299467"/>
    <lineage>
        <taxon>Eukaryota</taxon>
        <taxon>Metazoa</taxon>
        <taxon>Ecdysozoa</taxon>
        <taxon>Arthropoda</taxon>
        <taxon>Chelicerata</taxon>
        <taxon>Arachnida</taxon>
        <taxon>Acari</taxon>
        <taxon>Acariformes</taxon>
        <taxon>Trombidiformes</taxon>
        <taxon>Prostigmata</taxon>
        <taxon>Anystina</taxon>
        <taxon>Parasitengona</taxon>
        <taxon>Trombiculoidea</taxon>
        <taxon>Trombiculidae</taxon>
        <taxon>Leptotrombidium</taxon>
    </lineage>
</organism>
<dbReference type="OrthoDB" id="6503757at2759"/>
<accession>A0A443S6U3</accession>
<sequence length="400" mass="42828">MSVVMVTPATGESRGCTTGAGNVSSTGSLISDANRVQNVAPSLAVNDEVQTAFNGDTKSNNNNISSYHKQTNPLLFGRMHSEPERSMPLVEFRSLEPPNDQAFSPSYRSCPEIGPQIKIRAVEEDGDPNANFEEKNDAICAPSAFTAGKGRSGNATCSGAGTTLNVIGSKVKPHLWPSHARLGLTSRLEHSFLTRTISRESVRLSSQALNCCETQPLFPQQSSTSGHASAGHFFPSSAAGTTRGVSSPRMHENEIAEIAADSLRINGALRSFKNLRKPAYSSTLSIPSAMKNNSGASLLDADGLKDGLIGVATHNPMQASHTQRSYASNSLDSDKKKSIVGNGGPAGFYRPNVGYRLGRRKALFEKRKRISDYALVMALFGIIMMVAENEMAEASIYSRV</sequence>
<keyword evidence="3" id="KW-1185">Reference proteome</keyword>
<evidence type="ECO:0000256" key="1">
    <source>
        <dbReference type="SAM" id="MobiDB-lite"/>
    </source>
</evidence>
<dbReference type="VEuPathDB" id="VectorBase:LDEU008809"/>
<name>A0A443S6U3_9ACAR</name>
<dbReference type="GO" id="GO:0016286">
    <property type="term" value="F:small conductance calcium-activated potassium channel activity"/>
    <property type="evidence" value="ECO:0007669"/>
    <property type="project" value="InterPro"/>
</dbReference>
<gene>
    <name evidence="2" type="ORF">B4U80_06920</name>
</gene>
<evidence type="ECO:0000313" key="2">
    <source>
        <dbReference type="EMBL" id="RWS23231.1"/>
    </source>
</evidence>
<evidence type="ECO:0000313" key="3">
    <source>
        <dbReference type="Proteomes" id="UP000288716"/>
    </source>
</evidence>
<feature type="non-terminal residue" evidence="2">
    <location>
        <position position="400"/>
    </location>
</feature>
<comment type="caution">
    <text evidence="2">The sequence shown here is derived from an EMBL/GenBank/DDBJ whole genome shotgun (WGS) entry which is preliminary data.</text>
</comment>
<keyword evidence="2" id="KW-0407">Ion channel</keyword>
<dbReference type="STRING" id="299467.A0A443S6U3"/>
<dbReference type="GO" id="GO:0016020">
    <property type="term" value="C:membrane"/>
    <property type="evidence" value="ECO:0007669"/>
    <property type="project" value="InterPro"/>
</dbReference>
<protein>
    <submittedName>
        <fullName evidence="2">Small conductance calcium-activated potassium channel protein 1-like protein</fullName>
    </submittedName>
</protein>
<feature type="region of interest" description="Disordered" evidence="1">
    <location>
        <begin position="220"/>
        <end position="246"/>
    </location>
</feature>